<protein>
    <recommendedName>
        <fullName evidence="6">Phosphoglycerate mutase</fullName>
    </recommendedName>
</protein>
<evidence type="ECO:0000256" key="1">
    <source>
        <dbReference type="ARBA" id="ARBA00022801"/>
    </source>
</evidence>
<dbReference type="Proteomes" id="UP000176260">
    <property type="component" value="Unassembled WGS sequence"/>
</dbReference>
<dbReference type="SUPFAM" id="SSF53254">
    <property type="entry name" value="Phosphoglycerate mutase-like"/>
    <property type="match status" value="1"/>
</dbReference>
<accession>A0A1G1XQF1</accession>
<dbReference type="GO" id="GO:0045820">
    <property type="term" value="P:negative regulation of glycolytic process"/>
    <property type="evidence" value="ECO:0007669"/>
    <property type="project" value="TreeGrafter"/>
</dbReference>
<sequence length="177" mass="20276">MVNIIFESHATTKDNEAHLSSGHCDVDLSDLGIQQAKELGKRHADEDFDAIFCSDLQRSYKTAEIAFADRNFKIIKDTRLRECDYGDLTRHPSSEVEPAKAEYITEPFPNGESYEQCADRMKSFLGDLLKNYDDKKVMIIGHRATQYGLEHWLKGVSVKDAVTAPWQWQPGWEYQLS</sequence>
<dbReference type="InterPro" id="IPR029033">
    <property type="entry name" value="His_PPase_superfam"/>
</dbReference>
<dbReference type="SMART" id="SM00855">
    <property type="entry name" value="PGAM"/>
    <property type="match status" value="1"/>
</dbReference>
<reference evidence="4 5" key="1">
    <citation type="journal article" date="2016" name="Nat. Commun.">
        <title>Thousands of microbial genomes shed light on interconnected biogeochemical processes in an aquifer system.</title>
        <authorList>
            <person name="Anantharaman K."/>
            <person name="Brown C.T."/>
            <person name="Hug L.A."/>
            <person name="Sharon I."/>
            <person name="Castelle C.J."/>
            <person name="Probst A.J."/>
            <person name="Thomas B.C."/>
            <person name="Singh A."/>
            <person name="Wilkins M.J."/>
            <person name="Karaoz U."/>
            <person name="Brodie E.L."/>
            <person name="Williams K.H."/>
            <person name="Hubbard S.S."/>
            <person name="Banfield J.F."/>
        </authorList>
    </citation>
    <scope>NUCLEOTIDE SEQUENCE [LARGE SCALE GENOMIC DNA]</scope>
</reference>
<dbReference type="InterPro" id="IPR051695">
    <property type="entry name" value="Phosphoglycerate_Mutase"/>
</dbReference>
<dbReference type="PANTHER" id="PTHR46517:SF1">
    <property type="entry name" value="FRUCTOSE-2,6-BISPHOSPHATASE TIGAR"/>
    <property type="match status" value="1"/>
</dbReference>
<proteinExistence type="predicted"/>
<keyword evidence="1" id="KW-0378">Hydrolase</keyword>
<evidence type="ECO:0000313" key="5">
    <source>
        <dbReference type="Proteomes" id="UP000176260"/>
    </source>
</evidence>
<dbReference type="GO" id="GO:0005829">
    <property type="term" value="C:cytosol"/>
    <property type="evidence" value="ECO:0007669"/>
    <property type="project" value="TreeGrafter"/>
</dbReference>
<evidence type="ECO:0000256" key="2">
    <source>
        <dbReference type="PIRSR" id="PIRSR613078-1"/>
    </source>
</evidence>
<feature type="active site" description="Tele-phosphohistidine intermediate" evidence="2">
    <location>
        <position position="9"/>
    </location>
</feature>
<dbReference type="Pfam" id="PF00300">
    <property type="entry name" value="His_Phos_1"/>
    <property type="match status" value="1"/>
</dbReference>
<comment type="caution">
    <text evidence="4">The sequence shown here is derived from an EMBL/GenBank/DDBJ whole genome shotgun (WGS) entry which is preliminary data.</text>
</comment>
<feature type="active site" description="Proton donor/acceptor" evidence="2">
    <location>
        <position position="82"/>
    </location>
</feature>
<organism evidence="4 5">
    <name type="scientific">Candidatus Buchananbacteria bacterium RBG_13_39_9</name>
    <dbReference type="NCBI Taxonomy" id="1797531"/>
    <lineage>
        <taxon>Bacteria</taxon>
        <taxon>Candidatus Buchananiibacteriota</taxon>
    </lineage>
</organism>
<dbReference type="Gene3D" id="3.40.50.1240">
    <property type="entry name" value="Phosphoglycerate mutase-like"/>
    <property type="match status" value="1"/>
</dbReference>
<dbReference type="EMBL" id="MHIA01000016">
    <property type="protein sequence ID" value="OGY42201.1"/>
    <property type="molecule type" value="Genomic_DNA"/>
</dbReference>
<feature type="binding site" evidence="3">
    <location>
        <position position="58"/>
    </location>
    <ligand>
        <name>substrate</name>
    </ligand>
</feature>
<evidence type="ECO:0008006" key="6">
    <source>
        <dbReference type="Google" id="ProtNLM"/>
    </source>
</evidence>
<name>A0A1G1XQF1_9BACT</name>
<dbReference type="GO" id="GO:0043456">
    <property type="term" value="P:regulation of pentose-phosphate shunt"/>
    <property type="evidence" value="ECO:0007669"/>
    <property type="project" value="TreeGrafter"/>
</dbReference>
<gene>
    <name evidence="4" type="ORF">A2Y67_01625</name>
</gene>
<dbReference type="AlphaFoldDB" id="A0A1G1XQF1"/>
<dbReference type="GO" id="GO:0004331">
    <property type="term" value="F:fructose-2,6-bisphosphate 2-phosphatase activity"/>
    <property type="evidence" value="ECO:0007669"/>
    <property type="project" value="TreeGrafter"/>
</dbReference>
<feature type="binding site" evidence="3">
    <location>
        <begin position="82"/>
        <end position="85"/>
    </location>
    <ligand>
        <name>substrate</name>
    </ligand>
</feature>
<dbReference type="CDD" id="cd07067">
    <property type="entry name" value="HP_PGM_like"/>
    <property type="match status" value="1"/>
</dbReference>
<evidence type="ECO:0000313" key="4">
    <source>
        <dbReference type="EMBL" id="OGY42201.1"/>
    </source>
</evidence>
<dbReference type="PANTHER" id="PTHR46517">
    <property type="entry name" value="FRUCTOSE-2,6-BISPHOSPHATASE TIGAR"/>
    <property type="match status" value="1"/>
</dbReference>
<evidence type="ECO:0000256" key="3">
    <source>
        <dbReference type="PIRSR" id="PIRSR613078-2"/>
    </source>
</evidence>
<dbReference type="InterPro" id="IPR013078">
    <property type="entry name" value="His_Pase_superF_clade-1"/>
</dbReference>